<dbReference type="KEGG" id="clup:CLUP02_04507"/>
<evidence type="ECO:0000313" key="2">
    <source>
        <dbReference type="Proteomes" id="UP000830671"/>
    </source>
</evidence>
<dbReference type="GeneID" id="73338529"/>
<sequence>MVLFIGLQHIAVVLLVLLLLATPSRVHAFSAWLGLLHLPGYYLPGLHLSRNHSCM</sequence>
<proteinExistence type="predicted"/>
<dbReference type="Proteomes" id="UP000830671">
    <property type="component" value="Chromosome 2"/>
</dbReference>
<name>A0A9Q8WCT8_9PEZI</name>
<accession>A0A9Q8WCT8</accession>
<reference evidence="1" key="1">
    <citation type="journal article" date="2021" name="Mol. Plant Microbe Interact.">
        <title>Complete Genome Sequence of the Plant-Pathogenic Fungus Colletotrichum lupini.</title>
        <authorList>
            <person name="Baroncelli R."/>
            <person name="Pensec F."/>
            <person name="Da Lio D."/>
            <person name="Boufleur T."/>
            <person name="Vicente I."/>
            <person name="Sarrocco S."/>
            <person name="Picot A."/>
            <person name="Baraldi E."/>
            <person name="Sukno S."/>
            <person name="Thon M."/>
            <person name="Le Floch G."/>
        </authorList>
    </citation>
    <scope>NUCLEOTIDE SEQUENCE</scope>
    <source>
        <strain evidence="1">IMI 504893</strain>
    </source>
</reference>
<evidence type="ECO:0000313" key="1">
    <source>
        <dbReference type="EMBL" id="UQC79028.1"/>
    </source>
</evidence>
<protein>
    <submittedName>
        <fullName evidence="1">Uncharacterized protein</fullName>
    </submittedName>
</protein>
<organism evidence="1 2">
    <name type="scientific">Colletotrichum lupini</name>
    <dbReference type="NCBI Taxonomy" id="145971"/>
    <lineage>
        <taxon>Eukaryota</taxon>
        <taxon>Fungi</taxon>
        <taxon>Dikarya</taxon>
        <taxon>Ascomycota</taxon>
        <taxon>Pezizomycotina</taxon>
        <taxon>Sordariomycetes</taxon>
        <taxon>Hypocreomycetidae</taxon>
        <taxon>Glomerellales</taxon>
        <taxon>Glomerellaceae</taxon>
        <taxon>Colletotrichum</taxon>
        <taxon>Colletotrichum acutatum species complex</taxon>
    </lineage>
</organism>
<dbReference type="EMBL" id="CP019474">
    <property type="protein sequence ID" value="UQC79028.1"/>
    <property type="molecule type" value="Genomic_DNA"/>
</dbReference>
<gene>
    <name evidence="1" type="ORF">CLUP02_04507</name>
</gene>
<dbReference type="RefSeq" id="XP_049140662.1">
    <property type="nucleotide sequence ID" value="XM_049283519.1"/>
</dbReference>
<keyword evidence="2" id="KW-1185">Reference proteome</keyword>
<dbReference type="AlphaFoldDB" id="A0A9Q8WCT8"/>